<dbReference type="OrthoDB" id="196786at2"/>
<organism evidence="9 10">
    <name type="scientific">Pelagerythrobacter rhizovicinus</name>
    <dbReference type="NCBI Taxonomy" id="2268576"/>
    <lineage>
        <taxon>Bacteria</taxon>
        <taxon>Pseudomonadati</taxon>
        <taxon>Pseudomonadota</taxon>
        <taxon>Alphaproteobacteria</taxon>
        <taxon>Sphingomonadales</taxon>
        <taxon>Erythrobacteraceae</taxon>
        <taxon>Pelagerythrobacter</taxon>
    </lineage>
</organism>
<evidence type="ECO:0000256" key="2">
    <source>
        <dbReference type="ARBA" id="ARBA00007656"/>
    </source>
</evidence>
<dbReference type="RefSeq" id="WP_129524784.1">
    <property type="nucleotide sequence ID" value="NZ_SDPV01000002.1"/>
</dbReference>
<reference evidence="9 10" key="1">
    <citation type="submission" date="2019-01" db="EMBL/GenBank/DDBJ databases">
        <title>Altererythrobacter rhizovicinus sp. nov., isolated from the rhizosphere soil of Haloxylon ammodendron.</title>
        <authorList>
            <person name="Li H.-P."/>
            <person name="Gou J.-Y."/>
            <person name="Yao D."/>
            <person name="Han Q.-Q."/>
            <person name="Shao K.-Z."/>
            <person name="Zhao Q."/>
            <person name="Zhang J.-L."/>
        </authorList>
    </citation>
    <scope>NUCLEOTIDE SEQUENCE [LARGE SCALE GENOMIC DNA]</scope>
    <source>
        <strain evidence="9 10">AY-3R</strain>
    </source>
</reference>
<name>A0A4Q2KH86_9SPHN</name>
<keyword evidence="10" id="KW-1185">Reference proteome</keyword>
<sequence>MASWMIVPRWTREPMVHFLAAGAVLFALFAWQGEPADPASRTIDVSLEDRARLALQYERTMKRPPTDAELDTLTEQYVREEVLYREALRLGLDRDDAVVRKRMANKMDFLAQSMAETVEPSDEVLATWLADHPERFAREVRYGFDQRFFAERAAAEAALGRLRAGGAVEGEPISLPPSVDGTARSRATEQFGTAFVDALDAMEPGGGWSGPVASGFGWHAVRLHTRKAGEVPPLAEIRERVENDWRAETIARRRDEAYALLRDAYTVTIAR</sequence>
<keyword evidence="9" id="KW-0413">Isomerase</keyword>
<evidence type="ECO:0000256" key="1">
    <source>
        <dbReference type="ARBA" id="ARBA00000971"/>
    </source>
</evidence>
<dbReference type="Proteomes" id="UP000293623">
    <property type="component" value="Unassembled WGS sequence"/>
</dbReference>
<evidence type="ECO:0000256" key="6">
    <source>
        <dbReference type="ARBA" id="ARBA00030642"/>
    </source>
</evidence>
<dbReference type="InterPro" id="IPR046357">
    <property type="entry name" value="PPIase_dom_sf"/>
</dbReference>
<dbReference type="Pfam" id="PF13145">
    <property type="entry name" value="Rotamase_2"/>
    <property type="match status" value="1"/>
</dbReference>
<evidence type="ECO:0000313" key="10">
    <source>
        <dbReference type="Proteomes" id="UP000293623"/>
    </source>
</evidence>
<proteinExistence type="inferred from homology"/>
<dbReference type="Gene3D" id="3.10.50.40">
    <property type="match status" value="1"/>
</dbReference>
<dbReference type="GO" id="GO:0003755">
    <property type="term" value="F:peptidyl-prolyl cis-trans isomerase activity"/>
    <property type="evidence" value="ECO:0007669"/>
    <property type="project" value="UniProtKB-KW"/>
</dbReference>
<comment type="catalytic activity">
    <reaction evidence="1">
        <text>[protein]-peptidylproline (omega=180) = [protein]-peptidylproline (omega=0)</text>
        <dbReference type="Rhea" id="RHEA:16237"/>
        <dbReference type="Rhea" id="RHEA-COMP:10747"/>
        <dbReference type="Rhea" id="RHEA-COMP:10748"/>
        <dbReference type="ChEBI" id="CHEBI:83833"/>
        <dbReference type="ChEBI" id="CHEBI:83834"/>
        <dbReference type="EC" id="5.2.1.8"/>
    </reaction>
</comment>
<dbReference type="EC" id="5.2.1.8" evidence="3"/>
<dbReference type="EMBL" id="SDPV01000002">
    <property type="protein sequence ID" value="RXZ64475.1"/>
    <property type="molecule type" value="Genomic_DNA"/>
</dbReference>
<evidence type="ECO:0000256" key="3">
    <source>
        <dbReference type="ARBA" id="ARBA00013194"/>
    </source>
</evidence>
<accession>A0A4Q2KH86</accession>
<dbReference type="PANTHER" id="PTHR47245:SF2">
    <property type="entry name" value="PEPTIDYL-PROLYL CIS-TRANS ISOMERASE HP_0175-RELATED"/>
    <property type="match status" value="1"/>
</dbReference>
<evidence type="ECO:0000256" key="4">
    <source>
        <dbReference type="ARBA" id="ARBA00018370"/>
    </source>
</evidence>
<evidence type="ECO:0000259" key="8">
    <source>
        <dbReference type="Pfam" id="PF13145"/>
    </source>
</evidence>
<feature type="domain" description="PpiC" evidence="8">
    <location>
        <begin position="120"/>
        <end position="239"/>
    </location>
</feature>
<comment type="similarity">
    <text evidence="2">Belongs to the PpiC/parvulin rotamase family.</text>
</comment>
<dbReference type="AlphaFoldDB" id="A0A4Q2KH86"/>
<dbReference type="PANTHER" id="PTHR47245">
    <property type="entry name" value="PEPTIDYLPROLYL ISOMERASE"/>
    <property type="match status" value="1"/>
</dbReference>
<gene>
    <name evidence="9" type="ORF">ETX26_11320</name>
</gene>
<keyword evidence="5" id="KW-0697">Rotamase</keyword>
<evidence type="ECO:0000256" key="5">
    <source>
        <dbReference type="ARBA" id="ARBA00023110"/>
    </source>
</evidence>
<dbReference type="InterPro" id="IPR050245">
    <property type="entry name" value="PrsA_foldase"/>
</dbReference>
<comment type="caution">
    <text evidence="9">The sequence shown here is derived from an EMBL/GenBank/DDBJ whole genome shotgun (WGS) entry which is preliminary data.</text>
</comment>
<evidence type="ECO:0000313" key="9">
    <source>
        <dbReference type="EMBL" id="RXZ64475.1"/>
    </source>
</evidence>
<protein>
    <recommendedName>
        <fullName evidence="4">Parvulin-like PPIase</fullName>
        <ecNumber evidence="3">5.2.1.8</ecNumber>
    </recommendedName>
    <alternativeName>
        <fullName evidence="6">Peptidyl-prolyl cis-trans isomerase plp</fullName>
    </alternativeName>
    <alternativeName>
        <fullName evidence="7">Rotamase plp</fullName>
    </alternativeName>
</protein>
<dbReference type="InterPro" id="IPR000297">
    <property type="entry name" value="PPIase_PpiC"/>
</dbReference>
<evidence type="ECO:0000256" key="7">
    <source>
        <dbReference type="ARBA" id="ARBA00031484"/>
    </source>
</evidence>